<dbReference type="Proteomes" id="UP000218160">
    <property type="component" value="Chromosome 1"/>
</dbReference>
<evidence type="ECO:0000313" key="2">
    <source>
        <dbReference type="EMBL" id="ATF09939.1"/>
    </source>
</evidence>
<organism evidence="2 3">
    <name type="scientific">Candidatus Enterovibrio altilux</name>
    <dbReference type="NCBI Taxonomy" id="1927128"/>
    <lineage>
        <taxon>Bacteria</taxon>
        <taxon>Pseudomonadati</taxon>
        <taxon>Pseudomonadota</taxon>
        <taxon>Gammaproteobacteria</taxon>
        <taxon>Vibrionales</taxon>
        <taxon>Vibrionaceae</taxon>
        <taxon>Enterovibrio</taxon>
    </lineage>
</organism>
<proteinExistence type="predicted"/>
<keyword evidence="3" id="KW-1185">Reference proteome</keyword>
<evidence type="ECO:0000259" key="1">
    <source>
        <dbReference type="Pfam" id="PF13737"/>
    </source>
</evidence>
<evidence type="ECO:0000313" key="3">
    <source>
        <dbReference type="Proteomes" id="UP000218160"/>
    </source>
</evidence>
<protein>
    <submittedName>
        <fullName evidence="2">Mobile element protein</fullName>
    </submittedName>
</protein>
<name>A0A291BA95_9GAMM</name>
<dbReference type="Pfam" id="PF13737">
    <property type="entry name" value="DDE_Tnp_1_5"/>
    <property type="match status" value="1"/>
</dbReference>
<accession>A0A291BA95</accession>
<dbReference type="AlphaFoldDB" id="A0A291BA95"/>
<reference evidence="3" key="1">
    <citation type="submission" date="2017-04" db="EMBL/GenBank/DDBJ databases">
        <title>Genome evolution of the luminous symbionts of deep sea anglerfish.</title>
        <authorList>
            <person name="Hendry T.A."/>
        </authorList>
    </citation>
    <scope>NUCLEOTIDE SEQUENCE [LARGE SCALE GENOMIC DNA]</scope>
</reference>
<dbReference type="KEGG" id="elux:BTN50_1465"/>
<dbReference type="InterPro" id="IPR025668">
    <property type="entry name" value="Tnp_DDE_dom"/>
</dbReference>
<feature type="domain" description="Transposase DDE" evidence="1">
    <location>
        <begin position="1"/>
        <end position="69"/>
    </location>
</feature>
<dbReference type="EMBL" id="CP020660">
    <property type="protein sequence ID" value="ATF09939.1"/>
    <property type="molecule type" value="Genomic_DNA"/>
</dbReference>
<gene>
    <name evidence="2" type="ORF">BTN50_1465</name>
</gene>
<sequence>MVKRLFSIPLRGLQEFINFNFKFTQLSLSCPYYSCINKLTKTIKITLKTQNKGTVQHLVIDSTRLKIYG</sequence>